<dbReference type="Gene3D" id="1.10.287.470">
    <property type="entry name" value="Helix hairpin bin"/>
    <property type="match status" value="1"/>
</dbReference>
<feature type="domain" description="Multidrug resistance protein MdtA-like barrel-sandwich hybrid" evidence="3">
    <location>
        <begin position="97"/>
        <end position="242"/>
    </location>
</feature>
<dbReference type="Gene3D" id="2.40.50.100">
    <property type="match status" value="1"/>
</dbReference>
<dbReference type="STRING" id="392500.Swoo_2020"/>
<evidence type="ECO:0000256" key="1">
    <source>
        <dbReference type="ARBA" id="ARBA00009477"/>
    </source>
</evidence>
<dbReference type="SUPFAM" id="SSF111369">
    <property type="entry name" value="HlyD-like secretion proteins"/>
    <property type="match status" value="1"/>
</dbReference>
<evidence type="ECO:0000259" key="3">
    <source>
        <dbReference type="Pfam" id="PF25917"/>
    </source>
</evidence>
<dbReference type="HOGENOM" id="CLU_775887_0_0_6"/>
<dbReference type="EMBL" id="CP000961">
    <property type="protein sequence ID" value="ACA86304.1"/>
    <property type="molecule type" value="Genomic_DNA"/>
</dbReference>
<evidence type="ECO:0000313" key="5">
    <source>
        <dbReference type="EMBL" id="ACA86304.1"/>
    </source>
</evidence>
<feature type="coiled-coil region" evidence="2">
    <location>
        <begin position="181"/>
        <end position="215"/>
    </location>
</feature>
<keyword evidence="2" id="KW-0175">Coiled coil</keyword>
<proteinExistence type="inferred from homology"/>
<dbReference type="PANTHER" id="PTHR30469:SF38">
    <property type="entry name" value="HLYD FAMILY SECRETION PROTEIN"/>
    <property type="match status" value="1"/>
</dbReference>
<accession>B1KR97</accession>
<sequence length="357" mass="39167">MASREDLIKQLDASDDVDTTSNKFITLKSLSITALIVVSIIFSISKLAVEGDKSEEYPITPQGAVEGESIIDAQVSSPVTETVVLQASGYIMAKKMMTVSSNVSGRLNSIMIEEGMRVKQGELLATFDDSIPQTELKMLESQYSYGLARLKESEAEYTGHQVSLRRIQRLFDSGNGSVAELDEMKTKANILEARVAVASRELEIAKENINTQLRRLLEYKVYSPMQGVVVDVMAQAGEVISSLTTFGTDEQSGICTIVDMNSLHVEVEVSEQYISRVAVGQRALAKLNAYPDLPVDIEVALIVPTANKDKSTVKVWLNIIKNDPRILPEMGVEVSFFPPDEEEEQGHLTSKLSDVAA</sequence>
<comment type="similarity">
    <text evidence="1">Belongs to the membrane fusion protein (MFP) (TC 8.A.1) family.</text>
</comment>
<dbReference type="Gene3D" id="2.40.30.170">
    <property type="match status" value="1"/>
</dbReference>
<dbReference type="InterPro" id="IPR058792">
    <property type="entry name" value="Beta-barrel_RND_2"/>
</dbReference>
<dbReference type="GO" id="GO:1990281">
    <property type="term" value="C:efflux pump complex"/>
    <property type="evidence" value="ECO:0007669"/>
    <property type="project" value="TreeGrafter"/>
</dbReference>
<evidence type="ECO:0000259" key="4">
    <source>
        <dbReference type="Pfam" id="PF25954"/>
    </source>
</evidence>
<dbReference type="Proteomes" id="UP000002168">
    <property type="component" value="Chromosome"/>
</dbReference>
<dbReference type="Pfam" id="PF25917">
    <property type="entry name" value="BSH_RND"/>
    <property type="match status" value="1"/>
</dbReference>
<organism evidence="5 6">
    <name type="scientific">Shewanella woodyi (strain ATCC 51908 / MS32)</name>
    <dbReference type="NCBI Taxonomy" id="392500"/>
    <lineage>
        <taxon>Bacteria</taxon>
        <taxon>Pseudomonadati</taxon>
        <taxon>Pseudomonadota</taxon>
        <taxon>Gammaproteobacteria</taxon>
        <taxon>Alteromonadales</taxon>
        <taxon>Shewanellaceae</taxon>
        <taxon>Shewanella</taxon>
    </lineage>
</organism>
<name>B1KR97_SHEWM</name>
<dbReference type="KEGG" id="swd:Swoo_2020"/>
<dbReference type="GO" id="GO:0015562">
    <property type="term" value="F:efflux transmembrane transporter activity"/>
    <property type="evidence" value="ECO:0007669"/>
    <property type="project" value="TreeGrafter"/>
</dbReference>
<reference evidence="5 6" key="1">
    <citation type="submission" date="2008-02" db="EMBL/GenBank/DDBJ databases">
        <title>Complete sequence of Shewanella woodyi ATCC 51908.</title>
        <authorList>
            <consortium name="US DOE Joint Genome Institute"/>
            <person name="Copeland A."/>
            <person name="Lucas S."/>
            <person name="Lapidus A."/>
            <person name="Glavina del Rio T."/>
            <person name="Dalin E."/>
            <person name="Tice H."/>
            <person name="Bruce D."/>
            <person name="Goodwin L."/>
            <person name="Pitluck S."/>
            <person name="Sims D."/>
            <person name="Brettin T."/>
            <person name="Detter J.C."/>
            <person name="Han C."/>
            <person name="Kuske C.R."/>
            <person name="Schmutz J."/>
            <person name="Larimer F."/>
            <person name="Land M."/>
            <person name="Hauser L."/>
            <person name="Kyrpides N."/>
            <person name="Lykidis A."/>
            <person name="Zhao J.-S."/>
            <person name="Richardson P."/>
        </authorList>
    </citation>
    <scope>NUCLEOTIDE SEQUENCE [LARGE SCALE GENOMIC DNA]</scope>
    <source>
        <strain evidence="6">ATCC 51908 / MS32</strain>
    </source>
</reference>
<keyword evidence="6" id="KW-1185">Reference proteome</keyword>
<dbReference type="PANTHER" id="PTHR30469">
    <property type="entry name" value="MULTIDRUG RESISTANCE PROTEIN MDTA"/>
    <property type="match status" value="1"/>
</dbReference>
<dbReference type="InterPro" id="IPR006143">
    <property type="entry name" value="RND_pump_MFP"/>
</dbReference>
<dbReference type="RefSeq" id="WP_012324650.1">
    <property type="nucleotide sequence ID" value="NC_010506.1"/>
</dbReference>
<dbReference type="InterPro" id="IPR058625">
    <property type="entry name" value="MdtA-like_BSH"/>
</dbReference>
<dbReference type="Pfam" id="PF25954">
    <property type="entry name" value="Beta-barrel_RND_2"/>
    <property type="match status" value="1"/>
</dbReference>
<protein>
    <submittedName>
        <fullName evidence="5">Secretion protein HlyD family protein</fullName>
    </submittedName>
</protein>
<dbReference type="eggNOG" id="COG0845">
    <property type="taxonomic scope" value="Bacteria"/>
</dbReference>
<dbReference type="AlphaFoldDB" id="B1KR97"/>
<gene>
    <name evidence="5" type="ordered locus">Swoo_2020</name>
</gene>
<dbReference type="NCBIfam" id="TIGR01730">
    <property type="entry name" value="RND_mfp"/>
    <property type="match status" value="1"/>
</dbReference>
<feature type="domain" description="CusB-like beta-barrel" evidence="4">
    <location>
        <begin position="265"/>
        <end position="336"/>
    </location>
</feature>
<evidence type="ECO:0000256" key="2">
    <source>
        <dbReference type="SAM" id="Coils"/>
    </source>
</evidence>
<evidence type="ECO:0000313" key="6">
    <source>
        <dbReference type="Proteomes" id="UP000002168"/>
    </source>
</evidence>